<dbReference type="Proteomes" id="UP000238362">
    <property type="component" value="Unassembled WGS sequence"/>
</dbReference>
<dbReference type="EMBL" id="PVNH01000002">
    <property type="protein sequence ID" value="PRX50038.1"/>
    <property type="molecule type" value="Genomic_DNA"/>
</dbReference>
<accession>A0A2T0M0D2</accession>
<proteinExistence type="predicted"/>
<organism evidence="1 2">
    <name type="scientific">Prauserella shujinwangii</name>
    <dbReference type="NCBI Taxonomy" id="1453103"/>
    <lineage>
        <taxon>Bacteria</taxon>
        <taxon>Bacillati</taxon>
        <taxon>Actinomycetota</taxon>
        <taxon>Actinomycetes</taxon>
        <taxon>Pseudonocardiales</taxon>
        <taxon>Pseudonocardiaceae</taxon>
        <taxon>Prauserella</taxon>
    </lineage>
</organism>
<evidence type="ECO:0000313" key="2">
    <source>
        <dbReference type="Proteomes" id="UP000238362"/>
    </source>
</evidence>
<name>A0A2T0M0D2_9PSEU</name>
<dbReference type="AlphaFoldDB" id="A0A2T0M0D2"/>
<protein>
    <submittedName>
        <fullName evidence="1">Uncharacterized protein</fullName>
    </submittedName>
</protein>
<evidence type="ECO:0000313" key="1">
    <source>
        <dbReference type="EMBL" id="PRX50038.1"/>
    </source>
</evidence>
<gene>
    <name evidence="1" type="ORF">B0I33_102154</name>
</gene>
<sequence length="107" mass="11133">MTSDLDADLIAAAVRAVPEVSGLDSGRFGDIATYLPGRRVVGVRIRPEEIAIGVISRYPASVAEVASAVRAAIGRGDRPVRVAVMDMVLPATAPAALGRLAVKEEHS</sequence>
<reference evidence="1 2" key="1">
    <citation type="submission" date="2018-03" db="EMBL/GenBank/DDBJ databases">
        <title>Genomic Encyclopedia of Type Strains, Phase III (KMG-III): the genomes of soil and plant-associated and newly described type strains.</title>
        <authorList>
            <person name="Whitman W."/>
        </authorList>
    </citation>
    <scope>NUCLEOTIDE SEQUENCE [LARGE SCALE GENOMIC DNA]</scope>
    <source>
        <strain evidence="1 2">CGMCC 4.7125</strain>
    </source>
</reference>
<dbReference type="RefSeq" id="WP_106177162.1">
    <property type="nucleotide sequence ID" value="NZ_PVNH01000002.1"/>
</dbReference>
<dbReference type="OrthoDB" id="5195799at2"/>
<comment type="caution">
    <text evidence="1">The sequence shown here is derived from an EMBL/GenBank/DDBJ whole genome shotgun (WGS) entry which is preliminary data.</text>
</comment>
<keyword evidence="2" id="KW-1185">Reference proteome</keyword>